<keyword evidence="3" id="KW-0520">NAD</keyword>
<accession>A0A4V1G767</accession>
<organism evidence="7 8">
    <name type="scientific">Jejubacter calystegiae</name>
    <dbReference type="NCBI Taxonomy" id="2579935"/>
    <lineage>
        <taxon>Bacteria</taxon>
        <taxon>Pseudomonadati</taxon>
        <taxon>Pseudomonadota</taxon>
        <taxon>Gammaproteobacteria</taxon>
        <taxon>Enterobacterales</taxon>
        <taxon>Enterobacteriaceae</taxon>
        <taxon>Jejubacter</taxon>
    </lineage>
</organism>
<evidence type="ECO:0000256" key="4">
    <source>
        <dbReference type="RuleBase" id="RU003719"/>
    </source>
</evidence>
<dbReference type="Gene3D" id="3.40.50.720">
    <property type="entry name" value="NAD(P)-binding Rossmann-like Domain"/>
    <property type="match status" value="2"/>
</dbReference>
<dbReference type="GO" id="GO:0005829">
    <property type="term" value="C:cytosol"/>
    <property type="evidence" value="ECO:0007669"/>
    <property type="project" value="UniProtKB-ARBA"/>
</dbReference>
<dbReference type="OrthoDB" id="9805416at2"/>
<feature type="domain" description="D-isomer specific 2-hydroxyacid dehydrogenase catalytic" evidence="5">
    <location>
        <begin position="27"/>
        <end position="313"/>
    </location>
</feature>
<evidence type="ECO:0000259" key="6">
    <source>
        <dbReference type="Pfam" id="PF02826"/>
    </source>
</evidence>
<dbReference type="EMBL" id="CP040428">
    <property type="protein sequence ID" value="QCT18587.1"/>
    <property type="molecule type" value="Genomic_DNA"/>
</dbReference>
<dbReference type="Pfam" id="PF02826">
    <property type="entry name" value="2-Hacid_dh_C"/>
    <property type="match status" value="1"/>
</dbReference>
<protein>
    <submittedName>
        <fullName evidence="7">D-2-hydroxyacid dehydrogenase</fullName>
    </submittedName>
</protein>
<dbReference type="PROSITE" id="PS00671">
    <property type="entry name" value="D_2_HYDROXYACID_DH_3"/>
    <property type="match status" value="1"/>
</dbReference>
<dbReference type="InterPro" id="IPR029753">
    <property type="entry name" value="D-isomer_DH_CS"/>
</dbReference>
<dbReference type="SUPFAM" id="SSF52283">
    <property type="entry name" value="Formate/glycerate dehydrogenase catalytic domain-like"/>
    <property type="match status" value="1"/>
</dbReference>
<dbReference type="Proteomes" id="UP000302163">
    <property type="component" value="Chromosome"/>
</dbReference>
<dbReference type="InterPro" id="IPR006140">
    <property type="entry name" value="D-isomer_DH_NAD-bd"/>
</dbReference>
<dbReference type="KEGG" id="izh:FEM41_02475"/>
<evidence type="ECO:0000313" key="8">
    <source>
        <dbReference type="Proteomes" id="UP000302163"/>
    </source>
</evidence>
<proteinExistence type="inferred from homology"/>
<evidence type="ECO:0000256" key="3">
    <source>
        <dbReference type="ARBA" id="ARBA00023027"/>
    </source>
</evidence>
<sequence>MKIVTLDGDTLPLPIPQPDWCDEWVYRGSTGPDELTDALRGATVAITNKVQLRADVLKDLPDLRYICVAATGYDCVDIEACSQQGIAVSNVPGYSTNSVAETVIGNIFALRRHLIEYRRRSFAEWQSAPHFCIQGPLIRDLQGATLGVFGRGATGRAVAQKAEALGMKVLFAEHKQASQVRDGYTAFDQVLAQSDVISLHCPLTPQTRHLFDAATLSAMKPGALLINSARGPLIDEAALAQALRDGTLGGAALDVLSEEPPRSGSPLLETHLDNLIITPHVAWASEASVENLIQGLNDNLAGWQAGALKNQVNRT</sequence>
<evidence type="ECO:0000259" key="5">
    <source>
        <dbReference type="Pfam" id="PF00389"/>
    </source>
</evidence>
<comment type="similarity">
    <text evidence="1 4">Belongs to the D-isomer specific 2-hydroxyacid dehydrogenase family.</text>
</comment>
<keyword evidence="2 4" id="KW-0560">Oxidoreductase</keyword>
<name>A0A4V1G767_9ENTR</name>
<feature type="domain" description="D-isomer specific 2-hydroxyacid dehydrogenase NAD-binding" evidence="6">
    <location>
        <begin position="105"/>
        <end position="282"/>
    </location>
</feature>
<reference evidence="7 8" key="1">
    <citation type="submission" date="2019-05" db="EMBL/GenBank/DDBJ databases">
        <title>Complete genome sequence of Izhakiella calystegiae KSNA2, an endophyte isolated from beach morning glory (Calystegia soldanella).</title>
        <authorList>
            <person name="Jiang L."/>
            <person name="Jeong J.C."/>
            <person name="Kim C.Y."/>
            <person name="Kim D.H."/>
            <person name="Kim S.W."/>
            <person name="Lee j."/>
        </authorList>
    </citation>
    <scope>NUCLEOTIDE SEQUENCE [LARGE SCALE GENOMIC DNA]</scope>
    <source>
        <strain evidence="7 8">KSNA2</strain>
    </source>
</reference>
<dbReference type="InterPro" id="IPR036291">
    <property type="entry name" value="NAD(P)-bd_dom_sf"/>
</dbReference>
<dbReference type="AlphaFoldDB" id="A0A4V1G767"/>
<dbReference type="PROSITE" id="PS00670">
    <property type="entry name" value="D_2_HYDROXYACID_DH_2"/>
    <property type="match status" value="1"/>
</dbReference>
<evidence type="ECO:0000256" key="1">
    <source>
        <dbReference type="ARBA" id="ARBA00005854"/>
    </source>
</evidence>
<dbReference type="GO" id="GO:0051287">
    <property type="term" value="F:NAD binding"/>
    <property type="evidence" value="ECO:0007669"/>
    <property type="project" value="InterPro"/>
</dbReference>
<gene>
    <name evidence="7" type="ORF">FEM41_02475</name>
</gene>
<evidence type="ECO:0000256" key="2">
    <source>
        <dbReference type="ARBA" id="ARBA00023002"/>
    </source>
</evidence>
<dbReference type="PANTHER" id="PTHR43761">
    <property type="entry name" value="D-ISOMER SPECIFIC 2-HYDROXYACID DEHYDROGENASE FAMILY PROTEIN (AFU_ORTHOLOGUE AFUA_1G13630)"/>
    <property type="match status" value="1"/>
</dbReference>
<evidence type="ECO:0000313" key="7">
    <source>
        <dbReference type="EMBL" id="QCT18587.1"/>
    </source>
</evidence>
<dbReference type="CDD" id="cd12162">
    <property type="entry name" value="2-Hacid_dh_4"/>
    <property type="match status" value="1"/>
</dbReference>
<dbReference type="InterPro" id="IPR050418">
    <property type="entry name" value="D-iso_2-hydroxyacid_DH_PdxB"/>
</dbReference>
<dbReference type="PANTHER" id="PTHR43761:SF1">
    <property type="entry name" value="D-ISOMER SPECIFIC 2-HYDROXYACID DEHYDROGENASE CATALYTIC DOMAIN-CONTAINING PROTEIN-RELATED"/>
    <property type="match status" value="1"/>
</dbReference>
<keyword evidence="8" id="KW-1185">Reference proteome</keyword>
<dbReference type="GO" id="GO:0016616">
    <property type="term" value="F:oxidoreductase activity, acting on the CH-OH group of donors, NAD or NADP as acceptor"/>
    <property type="evidence" value="ECO:0007669"/>
    <property type="project" value="InterPro"/>
</dbReference>
<dbReference type="RefSeq" id="WP_138094116.1">
    <property type="nucleotide sequence ID" value="NZ_CP040428.1"/>
</dbReference>
<dbReference type="InterPro" id="IPR006139">
    <property type="entry name" value="D-isomer_2_OHA_DH_cat_dom"/>
</dbReference>
<dbReference type="Pfam" id="PF00389">
    <property type="entry name" value="2-Hacid_dh"/>
    <property type="match status" value="1"/>
</dbReference>
<dbReference type="SUPFAM" id="SSF51735">
    <property type="entry name" value="NAD(P)-binding Rossmann-fold domains"/>
    <property type="match status" value="1"/>
</dbReference>